<dbReference type="Proteomes" id="UP001055453">
    <property type="component" value="Chromosome"/>
</dbReference>
<proteinExistence type="predicted"/>
<evidence type="ECO:0000313" key="2">
    <source>
        <dbReference type="Proteomes" id="UP001055453"/>
    </source>
</evidence>
<evidence type="ECO:0000313" key="1">
    <source>
        <dbReference type="EMBL" id="BDI16951.1"/>
    </source>
</evidence>
<protein>
    <recommendedName>
        <fullName evidence="3">Transposase</fullName>
    </recommendedName>
</protein>
<evidence type="ECO:0008006" key="3">
    <source>
        <dbReference type="Google" id="ProtNLM"/>
    </source>
</evidence>
<accession>A0ABM7Z1T1</accession>
<dbReference type="SUPFAM" id="SSF48334">
    <property type="entry name" value="DNA repair protein MutS, domain III"/>
    <property type="match status" value="1"/>
</dbReference>
<name>A0ABM7Z1T1_NOSCO</name>
<sequence length="62" mass="7034">MRFLRRLREEVAQEAEVIRNLSRAVAAADVLCGLAELAVHQGYCRPEMLPGREITLLMVVIR</sequence>
<organism evidence="1 2">
    <name type="scientific">Nostoc cf. commune SO-36</name>
    <dbReference type="NCBI Taxonomy" id="449208"/>
    <lineage>
        <taxon>Bacteria</taxon>
        <taxon>Bacillati</taxon>
        <taxon>Cyanobacteriota</taxon>
        <taxon>Cyanophyceae</taxon>
        <taxon>Nostocales</taxon>
        <taxon>Nostocaceae</taxon>
        <taxon>Nostoc</taxon>
    </lineage>
</organism>
<gene>
    <name evidence="1" type="ORF">ANSO36C_27530</name>
</gene>
<keyword evidence="2" id="KW-1185">Reference proteome</keyword>
<dbReference type="EMBL" id="AP025732">
    <property type="protein sequence ID" value="BDI16951.1"/>
    <property type="molecule type" value="Genomic_DNA"/>
</dbReference>
<reference evidence="1" key="1">
    <citation type="submission" date="2022-04" db="EMBL/GenBank/DDBJ databases">
        <title>Complete genome sequence of a cyanobacterium, Nostoc sp. SO-36, isolated in Antarctica.</title>
        <authorList>
            <person name="Kanesaki Y."/>
            <person name="Effendi D."/>
            <person name="Sakamoto T."/>
            <person name="Ohtani S."/>
            <person name="Awai K."/>
        </authorList>
    </citation>
    <scope>NUCLEOTIDE SEQUENCE</scope>
    <source>
        <strain evidence="1">SO-36</strain>
    </source>
</reference>
<dbReference type="InterPro" id="IPR036187">
    <property type="entry name" value="DNA_mismatch_repair_MutS_sf"/>
</dbReference>